<dbReference type="InterPro" id="IPR050300">
    <property type="entry name" value="GDXG_lipolytic_enzyme"/>
</dbReference>
<gene>
    <name evidence="4" type="ORF">HD596_008244</name>
</gene>
<comment type="caution">
    <text evidence="4">The sequence shown here is derived from an EMBL/GenBank/DDBJ whole genome shotgun (WGS) entry which is preliminary data.</text>
</comment>
<dbReference type="SUPFAM" id="SSF53474">
    <property type="entry name" value="alpha/beta-Hydrolases"/>
    <property type="match status" value="1"/>
</dbReference>
<evidence type="ECO:0000313" key="4">
    <source>
        <dbReference type="EMBL" id="MBB5781488.1"/>
    </source>
</evidence>
<evidence type="ECO:0000259" key="3">
    <source>
        <dbReference type="Pfam" id="PF20434"/>
    </source>
</evidence>
<name>A0A7W9GCX4_9ACTN</name>
<dbReference type="Gene3D" id="3.40.50.1820">
    <property type="entry name" value="alpha/beta hydrolase"/>
    <property type="match status" value="1"/>
</dbReference>
<protein>
    <submittedName>
        <fullName evidence="4">Acetyl esterase/lipase</fullName>
    </submittedName>
</protein>
<proteinExistence type="predicted"/>
<dbReference type="RefSeq" id="WP_185074778.1">
    <property type="nucleotide sequence ID" value="NZ_JACHMB010000001.1"/>
</dbReference>
<evidence type="ECO:0000256" key="1">
    <source>
        <dbReference type="ARBA" id="ARBA00022801"/>
    </source>
</evidence>
<dbReference type="PANTHER" id="PTHR48081">
    <property type="entry name" value="AB HYDROLASE SUPERFAMILY PROTEIN C4A8.06C"/>
    <property type="match status" value="1"/>
</dbReference>
<feature type="domain" description="BD-FAE-like" evidence="3">
    <location>
        <begin position="45"/>
        <end position="265"/>
    </location>
</feature>
<dbReference type="GO" id="GO:0016787">
    <property type="term" value="F:hydrolase activity"/>
    <property type="evidence" value="ECO:0007669"/>
    <property type="project" value="UniProtKB-KW"/>
</dbReference>
<dbReference type="Proteomes" id="UP000579153">
    <property type="component" value="Unassembled WGS sequence"/>
</dbReference>
<keyword evidence="1" id="KW-0378">Hydrolase</keyword>
<evidence type="ECO:0000256" key="2">
    <source>
        <dbReference type="SAM" id="MobiDB-lite"/>
    </source>
</evidence>
<sequence>MTYQPQEAVFLAEPNPSPPPGTETERFGDLAYAPPQPADGRGHLLDLYVPAGRGPYPLVIWTSGSAWRSDEGKNGAAQAAAFFTTAGYAVAGVSVRSSAQAGFPAQLHDIKAAVRWLRANAAGYRLDAGRFVVMGNSSGGWVATMAALTGDVPELEGEVGVTGPSSRVQAAVDFYGPTDFLQMDAHMPPGAREEFNAMLGLSDGHDDPFSPESLLMGGPIQECPEAVALANPVTYASAGMPPLLILHGQADRLVPEHQSVLLFEAIAARGGTAVFYSIPEVGHEHSYVTDPARAAGYVARWAEGGRQGLLANAPAPTWETVERFIRRESGR</sequence>
<reference evidence="4 5" key="1">
    <citation type="submission" date="2020-08" db="EMBL/GenBank/DDBJ databases">
        <title>Sequencing the genomes of 1000 actinobacteria strains.</title>
        <authorList>
            <person name="Klenk H.-P."/>
        </authorList>
    </citation>
    <scope>NUCLEOTIDE SEQUENCE [LARGE SCALE GENOMIC DNA]</scope>
    <source>
        <strain evidence="4 5">DSM 45507</strain>
    </source>
</reference>
<dbReference type="InterPro" id="IPR049492">
    <property type="entry name" value="BD-FAE-like_dom"/>
</dbReference>
<evidence type="ECO:0000313" key="5">
    <source>
        <dbReference type="Proteomes" id="UP000579153"/>
    </source>
</evidence>
<dbReference type="EMBL" id="JACHMB010000001">
    <property type="protein sequence ID" value="MBB5781488.1"/>
    <property type="molecule type" value="Genomic_DNA"/>
</dbReference>
<keyword evidence="5" id="KW-1185">Reference proteome</keyword>
<feature type="region of interest" description="Disordered" evidence="2">
    <location>
        <begin position="1"/>
        <end position="24"/>
    </location>
</feature>
<accession>A0A7W9GCX4</accession>
<dbReference type="PANTHER" id="PTHR48081:SF13">
    <property type="entry name" value="ALPHA_BETA HYDROLASE"/>
    <property type="match status" value="1"/>
</dbReference>
<dbReference type="InterPro" id="IPR029058">
    <property type="entry name" value="AB_hydrolase_fold"/>
</dbReference>
<organism evidence="4 5">
    <name type="scientific">Nonomuraea jabiensis</name>
    <dbReference type="NCBI Taxonomy" id="882448"/>
    <lineage>
        <taxon>Bacteria</taxon>
        <taxon>Bacillati</taxon>
        <taxon>Actinomycetota</taxon>
        <taxon>Actinomycetes</taxon>
        <taxon>Streptosporangiales</taxon>
        <taxon>Streptosporangiaceae</taxon>
        <taxon>Nonomuraea</taxon>
    </lineage>
</organism>
<dbReference type="AlphaFoldDB" id="A0A7W9GCX4"/>
<dbReference type="Pfam" id="PF20434">
    <property type="entry name" value="BD-FAE"/>
    <property type="match status" value="1"/>
</dbReference>